<evidence type="ECO:0000256" key="6">
    <source>
        <dbReference type="SAM" id="SignalP"/>
    </source>
</evidence>
<gene>
    <name evidence="7" type="ORF">ACFPOG_12520</name>
</gene>
<dbReference type="EMBL" id="JBHSMJ010000017">
    <property type="protein sequence ID" value="MFC5449088.1"/>
    <property type="molecule type" value="Genomic_DNA"/>
</dbReference>
<evidence type="ECO:0000256" key="5">
    <source>
        <dbReference type="ARBA" id="ARBA00023288"/>
    </source>
</evidence>
<evidence type="ECO:0000313" key="7">
    <source>
        <dbReference type="EMBL" id="MFC5449088.1"/>
    </source>
</evidence>
<dbReference type="RefSeq" id="WP_377524669.1">
    <property type="nucleotide sequence ID" value="NZ_JBHSMJ010000017.1"/>
</dbReference>
<dbReference type="PANTHER" id="PTHR43649:SF33">
    <property type="entry name" value="POLYGALACTURONAN_RHAMNOGALACTURONAN-BINDING PROTEIN YTCQ"/>
    <property type="match status" value="1"/>
</dbReference>
<dbReference type="Gene3D" id="3.40.190.10">
    <property type="entry name" value="Periplasmic binding protein-like II"/>
    <property type="match status" value="1"/>
</dbReference>
<keyword evidence="2 6" id="KW-0732">Signal</keyword>
<feature type="signal peptide" evidence="6">
    <location>
        <begin position="1"/>
        <end position="24"/>
    </location>
</feature>
<dbReference type="PANTHER" id="PTHR43649">
    <property type="entry name" value="ARABINOSE-BINDING PROTEIN-RELATED"/>
    <property type="match status" value="1"/>
</dbReference>
<proteinExistence type="predicted"/>
<dbReference type="InterPro" id="IPR050490">
    <property type="entry name" value="Bact_solute-bd_prot1"/>
</dbReference>
<evidence type="ECO:0000256" key="3">
    <source>
        <dbReference type="ARBA" id="ARBA00023136"/>
    </source>
</evidence>
<evidence type="ECO:0000256" key="2">
    <source>
        <dbReference type="ARBA" id="ARBA00022729"/>
    </source>
</evidence>
<dbReference type="SUPFAM" id="SSF53850">
    <property type="entry name" value="Periplasmic binding protein-like II"/>
    <property type="match status" value="1"/>
</dbReference>
<protein>
    <submittedName>
        <fullName evidence="7">ABC transporter substrate-binding protein</fullName>
    </submittedName>
</protein>
<evidence type="ECO:0000313" key="8">
    <source>
        <dbReference type="Proteomes" id="UP001596044"/>
    </source>
</evidence>
<keyword evidence="1" id="KW-1003">Cell membrane</keyword>
<keyword evidence="5" id="KW-0449">Lipoprotein</keyword>
<dbReference type="Pfam" id="PF01547">
    <property type="entry name" value="SBP_bac_1"/>
    <property type="match status" value="1"/>
</dbReference>
<sequence>MKKTMAKGMLTIAMSSLLSISLWGCGGTNTQSTTAVDKSSAKPVDSAAPTAANDGKVVELKFSFWGSTFEKQAVEDMIASFNKSHPGIHVTPMYIPGDYNSKINTLMAAGGLPDMGYLDTPLALKWGKEGKLLNFTPYLKDFPAFNDRIPQSKLYPSPDVYVGTTIASDSINLFYNKDLFKEAGLDLPPSKAENAWTWDEFLLVAQKLTKDKNGKNATEAGFDPGNIVQYGFDFPNAAEGWFPLLRSNGTDIASEDGKTYTMNSPEGVQTIQALEDLIYKYHVSPTPTQKKNAPGLNVQLQTKKIAMIQGGMWSLLDLASTKLNYGIGVLPKFKEPKTGVVGAAAIIFNTTKHPKEALEFYSYYNDPAQVKLYSDGLWMPIQTKYFTDKDSIDLWTKNDSHPPEFNDAAVDYQFKHGDPMPTNSLINYLEIQNLINPALDDVWSGKKPAKEVLDGLAPKIQPLLQGRYSQN</sequence>
<dbReference type="InterPro" id="IPR006059">
    <property type="entry name" value="SBP"/>
</dbReference>
<keyword evidence="4" id="KW-0564">Palmitate</keyword>
<dbReference type="Proteomes" id="UP001596044">
    <property type="component" value="Unassembled WGS sequence"/>
</dbReference>
<evidence type="ECO:0000256" key="1">
    <source>
        <dbReference type="ARBA" id="ARBA00022475"/>
    </source>
</evidence>
<feature type="chain" id="PRO_5046360248" evidence="6">
    <location>
        <begin position="25"/>
        <end position="471"/>
    </location>
</feature>
<organism evidence="7 8">
    <name type="scientific">Paenibacillus aestuarii</name>
    <dbReference type="NCBI Taxonomy" id="516965"/>
    <lineage>
        <taxon>Bacteria</taxon>
        <taxon>Bacillati</taxon>
        <taxon>Bacillota</taxon>
        <taxon>Bacilli</taxon>
        <taxon>Bacillales</taxon>
        <taxon>Paenibacillaceae</taxon>
        <taxon>Paenibacillus</taxon>
    </lineage>
</organism>
<name>A0ABW0K6P4_9BACL</name>
<keyword evidence="3" id="KW-0472">Membrane</keyword>
<accession>A0ABW0K6P4</accession>
<evidence type="ECO:0000256" key="4">
    <source>
        <dbReference type="ARBA" id="ARBA00023139"/>
    </source>
</evidence>
<dbReference type="CDD" id="cd13585">
    <property type="entry name" value="PBP2_TMBP_like"/>
    <property type="match status" value="1"/>
</dbReference>
<keyword evidence="8" id="KW-1185">Reference proteome</keyword>
<comment type="caution">
    <text evidence="7">The sequence shown here is derived from an EMBL/GenBank/DDBJ whole genome shotgun (WGS) entry which is preliminary data.</text>
</comment>
<reference evidence="8" key="1">
    <citation type="journal article" date="2019" name="Int. J. Syst. Evol. Microbiol.">
        <title>The Global Catalogue of Microorganisms (GCM) 10K type strain sequencing project: providing services to taxonomists for standard genome sequencing and annotation.</title>
        <authorList>
            <consortium name="The Broad Institute Genomics Platform"/>
            <consortium name="The Broad Institute Genome Sequencing Center for Infectious Disease"/>
            <person name="Wu L."/>
            <person name="Ma J."/>
        </authorList>
    </citation>
    <scope>NUCLEOTIDE SEQUENCE [LARGE SCALE GENOMIC DNA]</scope>
    <source>
        <strain evidence="8">KACC 11904</strain>
    </source>
</reference>